<proteinExistence type="predicted"/>
<dbReference type="AlphaFoldDB" id="D0W7P8"/>
<evidence type="ECO:0000313" key="2">
    <source>
        <dbReference type="EMBL" id="EEZ76433.1"/>
    </source>
</evidence>
<dbReference type="Pfam" id="PF25583">
    <property type="entry name" value="WCX"/>
    <property type="match status" value="1"/>
</dbReference>
<accession>D0W7P8</accession>
<protein>
    <recommendedName>
        <fullName evidence="1">WCX domain-containing protein</fullName>
    </recommendedName>
</protein>
<feature type="domain" description="WCX" evidence="1">
    <location>
        <begin position="35"/>
        <end position="111"/>
    </location>
</feature>
<comment type="caution">
    <text evidence="2">The sequence shown here is derived from an EMBL/GenBank/DDBJ whole genome shotgun (WGS) entry which is preliminary data.</text>
</comment>
<evidence type="ECO:0000259" key="1">
    <source>
        <dbReference type="Pfam" id="PF25583"/>
    </source>
</evidence>
<evidence type="ECO:0000313" key="3">
    <source>
        <dbReference type="Proteomes" id="UP000003843"/>
    </source>
</evidence>
<dbReference type="EMBL" id="ACEQ02000005">
    <property type="protein sequence ID" value="EEZ76433.1"/>
    <property type="molecule type" value="Genomic_DNA"/>
</dbReference>
<organism evidence="2 3">
    <name type="scientific">Neisseria lactamica ATCC 23970</name>
    <dbReference type="NCBI Taxonomy" id="546265"/>
    <lineage>
        <taxon>Bacteria</taxon>
        <taxon>Pseudomonadati</taxon>
        <taxon>Pseudomonadota</taxon>
        <taxon>Betaproteobacteria</taxon>
        <taxon>Neisseriales</taxon>
        <taxon>Neisseriaceae</taxon>
        <taxon>Neisseria</taxon>
    </lineage>
</organism>
<dbReference type="Proteomes" id="UP000003843">
    <property type="component" value="Unassembled WGS sequence"/>
</dbReference>
<gene>
    <name evidence="2" type="ORF">NEILACOT_03548</name>
</gene>
<sequence length="113" mass="12857">MSGIEADSTTFTPNPVFQAAIRENDSISHGNQLSEVIVQVTARAAPYFLRRNLLPNQETVRRLDDGGLLLACKNIHENEIVPIVQYWIPMAKIVSPIELQQKLEQRLRDYLNN</sequence>
<dbReference type="InterPro" id="IPR057727">
    <property type="entry name" value="WCX_dom"/>
</dbReference>
<name>D0W7P8_NEILA</name>
<reference evidence="2 3" key="1">
    <citation type="submission" date="2009-10" db="EMBL/GenBank/DDBJ databases">
        <authorList>
            <person name="Weinstock G."/>
            <person name="Sodergren E."/>
            <person name="Clifton S."/>
            <person name="Fulton L."/>
            <person name="Fulton B."/>
            <person name="Courtney L."/>
            <person name="Fronick C."/>
            <person name="Harrison M."/>
            <person name="Strong C."/>
            <person name="Farmer C."/>
            <person name="Delahaunty K."/>
            <person name="Markovic C."/>
            <person name="Hall O."/>
            <person name="Minx P."/>
            <person name="Tomlinson C."/>
            <person name="Mitreva M."/>
            <person name="Nelson J."/>
            <person name="Hou S."/>
            <person name="Wollam A."/>
            <person name="Pepin K.H."/>
            <person name="Johnson M."/>
            <person name="Bhonagiri V."/>
            <person name="Nash W.E."/>
            <person name="Warren W."/>
            <person name="Chinwalla A."/>
            <person name="Mardis E.R."/>
            <person name="Wilson R.K."/>
        </authorList>
    </citation>
    <scope>NUCLEOTIDE SEQUENCE [LARGE SCALE GENOMIC DNA]</scope>
    <source>
        <strain evidence="2 3">ATCC 23970</strain>
    </source>
</reference>